<proteinExistence type="predicted"/>
<sequence length="156" mass="16408">MSSVTERHPTVKRIRNQGDWKRASGSGIIGAVVMAAAILAMKTPTLAVAIPSLYGLTPPPNIGFGFIVHLSHGAVLGVLYGGIIAAFDIQTRIQRIAAGVAWGVATWVGLAAIVMPVWLSVIGSPANPPFPNFAPPSLLWHFLYGVITAVIYDAVV</sequence>
<dbReference type="EMBL" id="EF584000">
    <property type="protein sequence ID" value="ABQ76101.1"/>
    <property type="molecule type" value="Genomic_DNA"/>
</dbReference>
<name>A5YSZ4_9EURY</name>
<protein>
    <recommendedName>
        <fullName evidence="3">Histidine kinase</fullName>
    </recommendedName>
</protein>
<feature type="transmembrane region" description="Helical" evidence="1">
    <location>
        <begin position="23"/>
        <end position="42"/>
    </location>
</feature>
<evidence type="ECO:0008006" key="3">
    <source>
        <dbReference type="Google" id="ProtNLM"/>
    </source>
</evidence>
<feature type="transmembrane region" description="Helical" evidence="1">
    <location>
        <begin position="99"/>
        <end position="118"/>
    </location>
</feature>
<evidence type="ECO:0000313" key="2">
    <source>
        <dbReference type="EMBL" id="ABQ76101.1"/>
    </source>
</evidence>
<feature type="transmembrane region" description="Helical" evidence="1">
    <location>
        <begin position="138"/>
        <end position="155"/>
    </location>
</feature>
<keyword evidence="1" id="KW-0472">Membrane</keyword>
<organism evidence="2">
    <name type="scientific">uncultured haloarchaeon</name>
    <dbReference type="NCBI Taxonomy" id="160804"/>
    <lineage>
        <taxon>Archaea</taxon>
        <taxon>Methanobacteriati</taxon>
        <taxon>Methanobacteriota</taxon>
        <taxon>Stenosarchaea group</taxon>
        <taxon>Halobacteria</taxon>
        <taxon>Halobacteriales</taxon>
        <taxon>Halobacteriaceae</taxon>
        <taxon>environmental samples</taxon>
    </lineage>
</organism>
<feature type="transmembrane region" description="Helical" evidence="1">
    <location>
        <begin position="62"/>
        <end position="87"/>
    </location>
</feature>
<keyword evidence="1" id="KW-0812">Transmembrane</keyword>
<reference evidence="2" key="1">
    <citation type="journal article" date="2007" name="ISME J.">
        <title>Genomic plasticity in prokaryotes: the case of the square haloarchaeon.</title>
        <authorList>
            <person name="Cuadros-Orellana S."/>
            <person name="Martin-Cuadrado A.B."/>
            <person name="Legault B."/>
            <person name="D'Auria G."/>
            <person name="Zhaxybayeva O."/>
            <person name="Papke R.T."/>
            <person name="Rodriguez-Valera F."/>
        </authorList>
    </citation>
    <scope>NUCLEOTIDE SEQUENCE</scope>
</reference>
<evidence type="ECO:0000256" key="1">
    <source>
        <dbReference type="SAM" id="Phobius"/>
    </source>
</evidence>
<keyword evidence="1" id="KW-1133">Transmembrane helix</keyword>
<accession>A5YSZ4</accession>
<dbReference type="AlphaFoldDB" id="A5YSZ4"/>